<keyword evidence="1" id="KW-0378">Hydrolase</keyword>
<dbReference type="GO" id="GO:0005975">
    <property type="term" value="P:carbohydrate metabolic process"/>
    <property type="evidence" value="ECO:0007669"/>
    <property type="project" value="InterPro"/>
</dbReference>
<evidence type="ECO:0000313" key="8">
    <source>
        <dbReference type="Proteomes" id="UP000220340"/>
    </source>
</evidence>
<comment type="caution">
    <text evidence="5">The sequence shown here is derived from an EMBL/GenBank/DDBJ whole genome shotgun (WGS) entry which is preliminary data.</text>
</comment>
<accession>A0A1Q4H9Z3</accession>
<dbReference type="Gene3D" id="3.20.20.80">
    <property type="entry name" value="Glycosidases"/>
    <property type="match status" value="1"/>
</dbReference>
<evidence type="ECO:0000256" key="2">
    <source>
        <dbReference type="ARBA" id="ARBA00023295"/>
    </source>
</evidence>
<feature type="signal peptide" evidence="3">
    <location>
        <begin position="1"/>
        <end position="35"/>
    </location>
</feature>
<dbReference type="PANTHER" id="PTHR12631">
    <property type="entry name" value="ALPHA-L-IDURONIDASE"/>
    <property type="match status" value="1"/>
</dbReference>
<dbReference type="EMBL" id="MIJD01000188">
    <property type="protein sequence ID" value="OPE53091.1"/>
    <property type="molecule type" value="Genomic_DNA"/>
</dbReference>
<dbReference type="AlphaFoldDB" id="A0A1Q4H9Z3"/>
<sequence length="354" mass="37016">MPSMLKPLGRTFRRSALIATLVAALVSAAPAVSHAADVVAPADGYGFGQGAAPTWSSFADTNREIEAVARTGASWYRVAVDWSTIEKAKGQYDWGYLDNAVNTANANGLRVLGVLLYTPAWARPPALNSLLPSVPPANPADYAAFANAAAKRYAGRVQAWQMWNEPNLPIFMGFTENRAAVYAGLAKAAYPAIKAADPGATVVLSGLSRKLGPDSPSGFLRQLYDLGVGGSFDATAAHPYVTPGGIAANPEGGWSEVGAMRGVMNGAGDGAKKIWFTELGAPTSDTVEGVSQQEQAKQITDVLAAAAGLGYVGPAFIYSIRDNNSGNRGDNESNFGALLTTDWQPKYTASVLAK</sequence>
<keyword evidence="2" id="KW-0326">Glycosidase</keyword>
<dbReference type="InterPro" id="IPR017853">
    <property type="entry name" value="GH"/>
</dbReference>
<feature type="chain" id="PRO_5011898989" description="Glycoside hydrolase family 42 N-terminal domain-containing protein" evidence="3">
    <location>
        <begin position="36"/>
        <end position="354"/>
    </location>
</feature>
<evidence type="ECO:0000313" key="7">
    <source>
        <dbReference type="Proteomes" id="UP000191039"/>
    </source>
</evidence>
<evidence type="ECO:0000313" key="6">
    <source>
        <dbReference type="EMBL" id="PEG53436.1"/>
    </source>
</evidence>
<reference evidence="6 8" key="2">
    <citation type="submission" date="2017-10" db="EMBL/GenBank/DDBJ databases">
        <title>The new phylogeny of genus Mycobacterium.</title>
        <authorList>
            <person name="Tortoli E."/>
            <person name="Trovato A."/>
            <person name="Cirillo D.M."/>
        </authorList>
    </citation>
    <scope>NUCLEOTIDE SEQUENCE [LARGE SCALE GENOMIC DNA]</scope>
    <source>
        <strain evidence="6 8">IP141170001</strain>
    </source>
</reference>
<evidence type="ECO:0000256" key="1">
    <source>
        <dbReference type="ARBA" id="ARBA00022801"/>
    </source>
</evidence>
<evidence type="ECO:0000256" key="3">
    <source>
        <dbReference type="SAM" id="SignalP"/>
    </source>
</evidence>
<dbReference type="OrthoDB" id="9802522at2"/>
<keyword evidence="3" id="KW-0732">Signal</keyword>
<reference evidence="5 7" key="1">
    <citation type="submission" date="2016-09" db="EMBL/GenBank/DDBJ databases">
        <title>genome sequences of unsequenced Mycobacteria.</title>
        <authorList>
            <person name="Greninger A.L."/>
            <person name="Jerome K.R."/>
            <person name="Mcnair B."/>
            <person name="Wallis C."/>
            <person name="Fang F."/>
        </authorList>
    </citation>
    <scope>NUCLEOTIDE SEQUENCE [LARGE SCALE GENOMIC DNA]</scope>
    <source>
        <strain evidence="5 7">BM1</strain>
    </source>
</reference>
<dbReference type="STRING" id="1801.BRW64_17975"/>
<dbReference type="InterPro" id="IPR051923">
    <property type="entry name" value="Glycosyl_Hydrolase_39"/>
</dbReference>
<name>A0A1Q4H9Z3_9MYCO</name>
<dbReference type="Proteomes" id="UP000191039">
    <property type="component" value="Unassembled WGS sequence"/>
</dbReference>
<evidence type="ECO:0000313" key="5">
    <source>
        <dbReference type="EMBL" id="OPE53091.1"/>
    </source>
</evidence>
<dbReference type="InterPro" id="IPR013529">
    <property type="entry name" value="Glyco_hydro_42_N"/>
</dbReference>
<evidence type="ECO:0000259" key="4">
    <source>
        <dbReference type="Pfam" id="PF02449"/>
    </source>
</evidence>
<dbReference type="EMBL" id="PDCR01000020">
    <property type="protein sequence ID" value="PEG53436.1"/>
    <property type="molecule type" value="Genomic_DNA"/>
</dbReference>
<dbReference type="Pfam" id="PF02449">
    <property type="entry name" value="Glyco_hydro_42"/>
    <property type="match status" value="1"/>
</dbReference>
<keyword evidence="8" id="KW-1185">Reference proteome</keyword>
<protein>
    <recommendedName>
        <fullName evidence="4">Glycoside hydrolase family 42 N-terminal domain-containing protein</fullName>
    </recommendedName>
</protein>
<dbReference type="RefSeq" id="WP_073857683.1">
    <property type="nucleotide sequence ID" value="NZ_BAAATC010000011.1"/>
</dbReference>
<gene>
    <name evidence="5" type="ORF">BV510_17435</name>
    <name evidence="6" type="ORF">CRI78_16365</name>
</gene>
<proteinExistence type="predicted"/>
<organism evidence="5 7">
    <name type="scientific">Mycolicibacterium diernhoferi</name>
    <dbReference type="NCBI Taxonomy" id="1801"/>
    <lineage>
        <taxon>Bacteria</taxon>
        <taxon>Bacillati</taxon>
        <taxon>Actinomycetota</taxon>
        <taxon>Actinomycetes</taxon>
        <taxon>Mycobacteriales</taxon>
        <taxon>Mycobacteriaceae</taxon>
        <taxon>Mycolicibacterium</taxon>
    </lineage>
</organism>
<dbReference type="SUPFAM" id="SSF51445">
    <property type="entry name" value="(Trans)glycosidases"/>
    <property type="match status" value="1"/>
</dbReference>
<dbReference type="PANTHER" id="PTHR12631:SF10">
    <property type="entry name" value="BETA-XYLOSIDASE-LIKE PROTEIN-RELATED"/>
    <property type="match status" value="1"/>
</dbReference>
<dbReference type="Proteomes" id="UP000220340">
    <property type="component" value="Unassembled WGS sequence"/>
</dbReference>
<dbReference type="GO" id="GO:0004565">
    <property type="term" value="F:beta-galactosidase activity"/>
    <property type="evidence" value="ECO:0007669"/>
    <property type="project" value="InterPro"/>
</dbReference>
<feature type="domain" description="Glycoside hydrolase family 42 N-terminal" evidence="4">
    <location>
        <begin position="59"/>
        <end position="137"/>
    </location>
</feature>
<dbReference type="GO" id="GO:0009341">
    <property type="term" value="C:beta-galactosidase complex"/>
    <property type="evidence" value="ECO:0007669"/>
    <property type="project" value="InterPro"/>
</dbReference>